<dbReference type="EMBL" id="JARAKH010000042">
    <property type="protein sequence ID" value="KAK8380133.1"/>
    <property type="molecule type" value="Genomic_DNA"/>
</dbReference>
<evidence type="ECO:0000313" key="2">
    <source>
        <dbReference type="Proteomes" id="UP001487740"/>
    </source>
</evidence>
<proteinExistence type="predicted"/>
<evidence type="ECO:0000313" key="1">
    <source>
        <dbReference type="EMBL" id="KAK8380133.1"/>
    </source>
</evidence>
<sequence length="113" mass="12681">MCLAMRREYHTVLSAVPRHHSANSASCDLQHPPHKVPGPTNLCSAAEDTQTAAATDSPSRRAVPKTVKTVVPAIEDCAYTQFYCEENVWRLCEYVRTHEAQELSKCFRGIHQQ</sequence>
<reference evidence="1 2" key="1">
    <citation type="submission" date="2023-03" db="EMBL/GenBank/DDBJ databases">
        <title>High-quality genome of Scylla paramamosain provides insights in environmental adaptation.</title>
        <authorList>
            <person name="Zhang L."/>
        </authorList>
    </citation>
    <scope>NUCLEOTIDE SEQUENCE [LARGE SCALE GENOMIC DNA]</scope>
    <source>
        <strain evidence="1">LZ_2023a</strain>
        <tissue evidence="1">Muscle</tissue>
    </source>
</reference>
<comment type="caution">
    <text evidence="1">The sequence shown here is derived from an EMBL/GenBank/DDBJ whole genome shotgun (WGS) entry which is preliminary data.</text>
</comment>
<dbReference type="GO" id="GO:0016811">
    <property type="term" value="F:hydrolase activity, acting on carbon-nitrogen (but not peptide) bonds, in linear amides"/>
    <property type="evidence" value="ECO:0007669"/>
    <property type="project" value="InterPro"/>
</dbReference>
<name>A0AAW0SYM3_SCYPA</name>
<keyword evidence="2" id="KW-1185">Reference proteome</keyword>
<protein>
    <submittedName>
        <fullName evidence="1">Uncharacterized protein</fullName>
    </submittedName>
</protein>
<dbReference type="AlphaFoldDB" id="A0AAW0SYM3"/>
<organism evidence="1 2">
    <name type="scientific">Scylla paramamosain</name>
    <name type="common">Mud crab</name>
    <dbReference type="NCBI Taxonomy" id="85552"/>
    <lineage>
        <taxon>Eukaryota</taxon>
        <taxon>Metazoa</taxon>
        <taxon>Ecdysozoa</taxon>
        <taxon>Arthropoda</taxon>
        <taxon>Crustacea</taxon>
        <taxon>Multicrustacea</taxon>
        <taxon>Malacostraca</taxon>
        <taxon>Eumalacostraca</taxon>
        <taxon>Eucarida</taxon>
        <taxon>Decapoda</taxon>
        <taxon>Pleocyemata</taxon>
        <taxon>Brachyura</taxon>
        <taxon>Eubrachyura</taxon>
        <taxon>Portunoidea</taxon>
        <taxon>Portunidae</taxon>
        <taxon>Portuninae</taxon>
        <taxon>Scylla</taxon>
    </lineage>
</organism>
<gene>
    <name evidence="1" type="ORF">O3P69_016642</name>
</gene>
<dbReference type="Gene3D" id="3.10.620.10">
    <property type="entry name" value="Protein N-terminal glutamine amidohydrolase, alpha beta roll"/>
    <property type="match status" value="1"/>
</dbReference>
<dbReference type="InterPro" id="IPR037132">
    <property type="entry name" value="N_Gln_amidohydro_ab_roll_sf"/>
</dbReference>
<dbReference type="Proteomes" id="UP001487740">
    <property type="component" value="Unassembled WGS sequence"/>
</dbReference>
<accession>A0AAW0SYM3</accession>